<dbReference type="Proteomes" id="UP001642409">
    <property type="component" value="Unassembled WGS sequence"/>
</dbReference>
<evidence type="ECO:0000313" key="2">
    <source>
        <dbReference type="EMBL" id="CAL6098732.1"/>
    </source>
</evidence>
<dbReference type="SUPFAM" id="SSF50978">
    <property type="entry name" value="WD40 repeat-like"/>
    <property type="match status" value="1"/>
</dbReference>
<protein>
    <submittedName>
        <fullName evidence="1">WD40-repeat-containing domain superfamily</fullName>
    </submittedName>
    <submittedName>
        <fullName evidence="2">WD40-repeat-containing_domain superfamily</fullName>
    </submittedName>
</protein>
<dbReference type="AlphaFoldDB" id="A0AA86QBN0"/>
<evidence type="ECO:0000313" key="1">
    <source>
        <dbReference type="EMBL" id="CAI9955013.1"/>
    </source>
</evidence>
<name>A0AA86QBN0_9EUKA</name>
<dbReference type="InterPro" id="IPR036322">
    <property type="entry name" value="WD40_repeat_dom_sf"/>
</dbReference>
<sequence>MCYSPADDLFAYSCEDKSLVILEIPSYSVKYSVKCRSFIRRIQFGSNSIECFNQENQQIRINLETGEETESSFQLQNQFEVNSITITASQNTSFVSGGKRSCQVDERIIRPEPGEIRFRGSEGAD</sequence>
<proteinExistence type="predicted"/>
<dbReference type="EMBL" id="CAXDID020000512">
    <property type="protein sequence ID" value="CAL6098732.1"/>
    <property type="molecule type" value="Genomic_DNA"/>
</dbReference>
<gene>
    <name evidence="1" type="ORF">HINF_LOCUS42658</name>
    <name evidence="2" type="ORF">HINF_LOCUS69746</name>
</gene>
<reference evidence="2 3" key="2">
    <citation type="submission" date="2024-07" db="EMBL/GenBank/DDBJ databases">
        <authorList>
            <person name="Akdeniz Z."/>
        </authorList>
    </citation>
    <scope>NUCLEOTIDE SEQUENCE [LARGE SCALE GENOMIC DNA]</scope>
</reference>
<accession>A0AA86QBN0</accession>
<evidence type="ECO:0000313" key="3">
    <source>
        <dbReference type="Proteomes" id="UP001642409"/>
    </source>
</evidence>
<organism evidence="1">
    <name type="scientific">Hexamita inflata</name>
    <dbReference type="NCBI Taxonomy" id="28002"/>
    <lineage>
        <taxon>Eukaryota</taxon>
        <taxon>Metamonada</taxon>
        <taxon>Diplomonadida</taxon>
        <taxon>Hexamitidae</taxon>
        <taxon>Hexamitinae</taxon>
        <taxon>Hexamita</taxon>
    </lineage>
</organism>
<reference evidence="1" key="1">
    <citation type="submission" date="2023-06" db="EMBL/GenBank/DDBJ databases">
        <authorList>
            <person name="Kurt Z."/>
        </authorList>
    </citation>
    <scope>NUCLEOTIDE SEQUENCE</scope>
</reference>
<dbReference type="EMBL" id="CATOUU010000854">
    <property type="protein sequence ID" value="CAI9955013.1"/>
    <property type="molecule type" value="Genomic_DNA"/>
</dbReference>
<comment type="caution">
    <text evidence="1">The sequence shown here is derived from an EMBL/GenBank/DDBJ whole genome shotgun (WGS) entry which is preliminary data.</text>
</comment>
<keyword evidence="3" id="KW-1185">Reference proteome</keyword>